<evidence type="ECO:0000313" key="14">
    <source>
        <dbReference type="Proteomes" id="UP000008227"/>
    </source>
</evidence>
<dbReference type="CDD" id="cd16085">
    <property type="entry name" value="IgC1_SIRP_domain_3"/>
    <property type="match status" value="1"/>
</dbReference>
<dbReference type="InterPro" id="IPR036179">
    <property type="entry name" value="Ig-like_dom_sf"/>
</dbReference>
<feature type="region of interest" description="Disordered" evidence="10">
    <location>
        <begin position="429"/>
        <end position="533"/>
    </location>
</feature>
<dbReference type="Bgee" id="ENSSSCG00000028461">
    <property type="expression patterns" value="Expressed in prefrontal cortex and 41 other cell types or tissues"/>
</dbReference>
<dbReference type="Reactome" id="R-SSC-2172127">
    <property type="pathway name" value="DAP12 interactions"/>
</dbReference>
<keyword evidence="8" id="KW-0325">Glycoprotein</keyword>
<dbReference type="FunFam" id="2.60.40.10:FF:000295">
    <property type="entry name" value="Tyrosine-protein phosphatase non-receptor type substrate 1"/>
    <property type="match status" value="1"/>
</dbReference>
<feature type="domain" description="Ig-like" evidence="12">
    <location>
        <begin position="283"/>
        <end position="376"/>
    </location>
</feature>
<dbReference type="Pfam" id="PF07686">
    <property type="entry name" value="V-set"/>
    <property type="match status" value="1"/>
</dbReference>
<dbReference type="Pfam" id="PF07654">
    <property type="entry name" value="C1-set"/>
    <property type="match status" value="2"/>
</dbReference>
<feature type="region of interest" description="Disordered" evidence="10">
    <location>
        <begin position="1"/>
        <end position="24"/>
    </location>
</feature>
<evidence type="ECO:0000256" key="9">
    <source>
        <dbReference type="ARBA" id="ARBA00023319"/>
    </source>
</evidence>
<dbReference type="AlphaFoldDB" id="M9MMN6"/>
<accession>M9MMN6</accession>
<dbReference type="GeneTree" id="ENSGT00960000186656"/>
<evidence type="ECO:0000256" key="4">
    <source>
        <dbReference type="ARBA" id="ARBA00022737"/>
    </source>
</evidence>
<dbReference type="FunCoup" id="M9MMN6">
    <property type="interactions" value="362"/>
</dbReference>
<feature type="compositionally biased region" description="Basic and acidic residues" evidence="10">
    <location>
        <begin position="436"/>
        <end position="445"/>
    </location>
</feature>
<reference evidence="13" key="2">
    <citation type="journal article" date="2020" name="Gigascience">
        <title>An improved pig reference genome sequence to enable pig genetics and genomics research.</title>
        <authorList>
            <person name="Warr A."/>
            <person name="Affara N."/>
            <person name="Aken B."/>
            <person name="Beiki H."/>
            <person name="Bickhart D.M."/>
            <person name="Billis K."/>
            <person name="Chow W."/>
            <person name="Eory L."/>
            <person name="Finlayson H.A."/>
            <person name="Flicek P."/>
            <person name="Giron C.G."/>
            <person name="Griffin D.K."/>
            <person name="Hall R."/>
            <person name="Hannum G."/>
            <person name="Hourlier T."/>
            <person name="Howe K."/>
            <person name="Hume D.A."/>
            <person name="Izuogu O."/>
            <person name="Kim K."/>
            <person name="Koren S."/>
            <person name="Liu H."/>
            <person name="Manchanda N."/>
            <person name="Martin F.J."/>
            <person name="Nonneman D.J."/>
            <person name="O'Connor R.E."/>
            <person name="Phillippy A.M."/>
            <person name="Rohrer G.A."/>
            <person name="Rosen B.D."/>
            <person name="Rund L.A."/>
            <person name="Sargent C.A."/>
            <person name="Schook L.B."/>
            <person name="Schroeder S.G."/>
            <person name="Schwartz A.S."/>
            <person name="Skinner B.M."/>
            <person name="Talbot R."/>
            <person name="Tseng E."/>
            <person name="Tuggle C.K."/>
            <person name="Watson M."/>
            <person name="Smith T.P.L."/>
            <person name="Archibald A.L."/>
        </authorList>
    </citation>
    <scope>NUCLEOTIDE SEQUENCE [LARGE SCALE GENOMIC DNA]</scope>
    <source>
        <strain evidence="13">Duroc</strain>
    </source>
</reference>
<keyword evidence="5 11" id="KW-1133">Transmembrane helix</keyword>
<feature type="compositionally biased region" description="Polar residues" evidence="10">
    <location>
        <begin position="446"/>
        <end position="456"/>
    </location>
</feature>
<evidence type="ECO:0000256" key="8">
    <source>
        <dbReference type="ARBA" id="ARBA00023180"/>
    </source>
</evidence>
<organism evidence="13 14">
    <name type="scientific">Sus scrofa</name>
    <name type="common">Pig</name>
    <dbReference type="NCBI Taxonomy" id="9823"/>
    <lineage>
        <taxon>Eukaryota</taxon>
        <taxon>Metazoa</taxon>
        <taxon>Chordata</taxon>
        <taxon>Craniata</taxon>
        <taxon>Vertebrata</taxon>
        <taxon>Euteleostomi</taxon>
        <taxon>Mammalia</taxon>
        <taxon>Eutheria</taxon>
        <taxon>Laurasiatheria</taxon>
        <taxon>Artiodactyla</taxon>
        <taxon>Suina</taxon>
        <taxon>Suidae</taxon>
        <taxon>Sus</taxon>
    </lineage>
</organism>
<dbReference type="GO" id="GO:0050766">
    <property type="term" value="P:positive regulation of phagocytosis"/>
    <property type="evidence" value="ECO:0000318"/>
    <property type="project" value="GO_Central"/>
</dbReference>
<evidence type="ECO:0000256" key="10">
    <source>
        <dbReference type="SAM" id="MobiDB-lite"/>
    </source>
</evidence>
<protein>
    <submittedName>
        <fullName evidence="13">Signal regulatory protein alpha</fullName>
    </submittedName>
</protein>
<dbReference type="Reactome" id="R-SSC-6798695">
    <property type="pathway name" value="Neutrophil degranulation"/>
</dbReference>
<dbReference type="ExpressionAtlas" id="M9MMN6">
    <property type="expression patterns" value="baseline and differential"/>
</dbReference>
<dbReference type="InterPro" id="IPR013106">
    <property type="entry name" value="Ig_V-set"/>
</dbReference>
<evidence type="ECO:0000256" key="2">
    <source>
        <dbReference type="ARBA" id="ARBA00022692"/>
    </source>
</evidence>
<comment type="subcellular location">
    <subcellularLocation>
        <location evidence="1">Membrane</location>
        <topology evidence="1">Single-pass type I membrane protein</topology>
    </subcellularLocation>
</comment>
<feature type="compositionally biased region" description="Basic and acidic residues" evidence="10">
    <location>
        <begin position="471"/>
        <end position="481"/>
    </location>
</feature>
<gene>
    <name evidence="13" type="primary">SIRPA</name>
</gene>
<evidence type="ECO:0000256" key="5">
    <source>
        <dbReference type="ARBA" id="ARBA00022989"/>
    </source>
</evidence>
<feature type="domain" description="Ig-like" evidence="12">
    <location>
        <begin position="177"/>
        <end position="276"/>
    </location>
</feature>
<dbReference type="PROSITE" id="PS50835">
    <property type="entry name" value="IG_LIKE"/>
    <property type="match status" value="3"/>
</dbReference>
<keyword evidence="3" id="KW-0732">Signal</keyword>
<dbReference type="InParanoid" id="M9MMN6"/>
<keyword evidence="15" id="KW-1267">Proteomics identification</keyword>
<dbReference type="InterPro" id="IPR051755">
    <property type="entry name" value="Ig-like_CS_Receptor"/>
</dbReference>
<evidence type="ECO:0000256" key="7">
    <source>
        <dbReference type="ARBA" id="ARBA00023157"/>
    </source>
</evidence>
<reference evidence="13" key="3">
    <citation type="submission" date="2025-08" db="UniProtKB">
        <authorList>
            <consortium name="Ensembl"/>
        </authorList>
    </citation>
    <scope>IDENTIFICATION</scope>
</reference>
<dbReference type="GO" id="GO:0050870">
    <property type="term" value="P:positive regulation of T cell activation"/>
    <property type="evidence" value="ECO:0000318"/>
    <property type="project" value="GO_Central"/>
</dbReference>
<evidence type="ECO:0000313" key="13">
    <source>
        <dbReference type="Ensembl" id="ENSSSCP00000020543.3"/>
    </source>
</evidence>
<keyword evidence="14" id="KW-1185">Reference proteome</keyword>
<keyword evidence="6 11" id="KW-0472">Membrane</keyword>
<keyword evidence="9" id="KW-0393">Immunoglobulin domain</keyword>
<dbReference type="InterPro" id="IPR003599">
    <property type="entry name" value="Ig_sub"/>
</dbReference>
<dbReference type="Gene3D" id="2.60.40.10">
    <property type="entry name" value="Immunoglobulins"/>
    <property type="match status" value="3"/>
</dbReference>
<name>M9MMN6_PIG</name>
<keyword evidence="2 11" id="KW-0812">Transmembrane</keyword>
<dbReference type="Ensembl" id="ENSSSCT00000029239.4">
    <property type="protein sequence ID" value="ENSSSCP00000020543.3"/>
    <property type="gene ID" value="ENSSSCG00000028461.5"/>
</dbReference>
<reference evidence="13" key="4">
    <citation type="submission" date="2025-09" db="UniProtKB">
        <authorList>
            <consortium name="Ensembl"/>
        </authorList>
    </citation>
    <scope>IDENTIFICATION</scope>
</reference>
<evidence type="ECO:0007829" key="15">
    <source>
        <dbReference type="PeptideAtlas" id="M9MMN6"/>
    </source>
</evidence>
<dbReference type="Reactome" id="R-SSC-391160">
    <property type="pathway name" value="Signal regulatory protein family interactions"/>
</dbReference>
<dbReference type="InterPro" id="IPR013783">
    <property type="entry name" value="Ig-like_fold"/>
</dbReference>
<dbReference type="Reactome" id="R-SSC-202733">
    <property type="pathway name" value="Cell surface interactions at the vascular wall"/>
</dbReference>
<evidence type="ECO:0000259" key="12">
    <source>
        <dbReference type="PROSITE" id="PS50835"/>
    </source>
</evidence>
<dbReference type="Proteomes" id="UP000008227">
    <property type="component" value="Chromosome 17"/>
</dbReference>
<dbReference type="STRING" id="9823.ENSSSCP00000020543"/>
<dbReference type="GO" id="GO:0005886">
    <property type="term" value="C:plasma membrane"/>
    <property type="evidence" value="ECO:0000318"/>
    <property type="project" value="GO_Central"/>
</dbReference>
<dbReference type="CDD" id="cd05772">
    <property type="entry name" value="IgC1_SIRP_domain_2"/>
    <property type="match status" value="1"/>
</dbReference>
<dbReference type="SMART" id="SM00406">
    <property type="entry name" value="IGv"/>
    <property type="match status" value="1"/>
</dbReference>
<keyword evidence="4" id="KW-0677">Repeat</keyword>
<dbReference type="InterPro" id="IPR003597">
    <property type="entry name" value="Ig_C1-set"/>
</dbReference>
<evidence type="ECO:0000256" key="11">
    <source>
        <dbReference type="SAM" id="Phobius"/>
    </source>
</evidence>
<reference evidence="14" key="1">
    <citation type="submission" date="2009-11" db="EMBL/GenBank/DDBJ databases">
        <authorList>
            <consortium name="Porcine genome sequencing project"/>
        </authorList>
    </citation>
    <scope>NUCLEOTIDE SEQUENCE [LARGE SCALE GENOMIC DNA]</scope>
    <source>
        <strain evidence="14">Duroc</strain>
    </source>
</reference>
<dbReference type="SMR" id="M9MMN6"/>
<dbReference type="SMART" id="SM00409">
    <property type="entry name" value="IG"/>
    <property type="match status" value="2"/>
</dbReference>
<evidence type="ECO:0000256" key="3">
    <source>
        <dbReference type="ARBA" id="ARBA00022729"/>
    </source>
</evidence>
<feature type="compositionally biased region" description="Polar residues" evidence="10">
    <location>
        <begin position="154"/>
        <end position="164"/>
    </location>
</feature>
<feature type="transmembrane region" description="Helical" evidence="11">
    <location>
        <begin position="399"/>
        <end position="421"/>
    </location>
</feature>
<dbReference type="FunFam" id="2.60.40.10:FF:000454">
    <property type="entry name" value="Tyrosine-protein phosphatase non-receptor type substrate 1"/>
    <property type="match status" value="1"/>
</dbReference>
<dbReference type="FunFam" id="2.60.40.10:FF:000490">
    <property type="entry name" value="Signal-regulatory protein beta 1"/>
    <property type="match status" value="1"/>
</dbReference>
<evidence type="ECO:0000256" key="6">
    <source>
        <dbReference type="ARBA" id="ARBA00023136"/>
    </source>
</evidence>
<feature type="domain" description="Ig-like" evidence="12">
    <location>
        <begin position="14"/>
        <end position="121"/>
    </location>
</feature>
<proteinExistence type="evidence at protein level"/>
<feature type="region of interest" description="Disordered" evidence="10">
    <location>
        <begin position="154"/>
        <end position="189"/>
    </location>
</feature>
<dbReference type="InterPro" id="IPR007110">
    <property type="entry name" value="Ig-like_dom"/>
</dbReference>
<dbReference type="SMART" id="SM00407">
    <property type="entry name" value="IGc1"/>
    <property type="match status" value="2"/>
</dbReference>
<keyword evidence="7" id="KW-1015">Disulfide bond</keyword>
<evidence type="ECO:0000256" key="1">
    <source>
        <dbReference type="ARBA" id="ARBA00004479"/>
    </source>
</evidence>
<dbReference type="PANTHER" id="PTHR19971">
    <property type="entry name" value="SIGNAL-REGULATORY PROTEIN BETA"/>
    <property type="match status" value="1"/>
</dbReference>
<dbReference type="SUPFAM" id="SSF48726">
    <property type="entry name" value="Immunoglobulin"/>
    <property type="match status" value="3"/>
</dbReference>
<sequence length="533" mass="58262">KDGEVGSRGFEAGPVVGQPLKKEGAAGEEGLQVLQPERSVSVAAGETATLPCTATSLIPIGPFKWFKGTGPARELIYDFKGDPRGHSPRVTNASDATRRDNKDFSIRIRNITPADAGTYYCVKFRRESPADVEFRSGPGTQLTVSGENLTLRRNPSRRQFSVSTACPGWGRRPEAKPSRPVVSGPAARATPEQTVRFTCKSHGFSPRNISLKWFKNGNELPASQTSVEPEGNVSYSISSTTEVLLAPGDVHSQVICEVAHVTLQGGPPLRGTANLSETIRVPPTLEVTQQPPTGSQVNVTCLVKKFYPQRLQLTWLENRNVSRTETASTLMENKDGTFNRTSWLLVNSSAHREAVLLTCQVEHDGQPAVTKNYTLEVVTHQKEQGADAVLDNSDNWKSIFITVGVVCALLVALLVAALYLLRIRQKKAKGSTSSTRLHEPEKNAREITQIQDNNDITYADLNLPKGKKPAPKAEEPNDHTEYASIQARPHPGSEANLTYADLDMVHLNRGPKHPAPKPEPSCSEYASVQVRRK</sequence>